<dbReference type="AlphaFoldDB" id="A0A7H9CI91"/>
<keyword evidence="1" id="KW-1133">Transmembrane helix</keyword>
<evidence type="ECO:0000313" key="3">
    <source>
        <dbReference type="Proteomes" id="UP000509414"/>
    </source>
</evidence>
<dbReference type="RefSeq" id="WP_178696740.1">
    <property type="nucleotide sequence ID" value="NZ_CP049075.1"/>
</dbReference>
<sequence length="172" mass="19478">MSIRIFYFFITLFSVSVVFSMLDNPFEIDIDKNNISIANMQANNVQIIELNTSKTYAKYGAQNITRYKEQDIASKFWALYAPDSELHELSADQASLEGNITHLQGNAKYQNKTSGLKYSSNSLIFDKESKILTAPEPFDIEQNTSKMHASSGKYNLTTKKMHANGVQGWTQK</sequence>
<proteinExistence type="predicted"/>
<keyword evidence="1" id="KW-0812">Transmembrane</keyword>
<feature type="transmembrane region" description="Helical" evidence="1">
    <location>
        <begin position="5"/>
        <end position="22"/>
    </location>
</feature>
<keyword evidence="1" id="KW-0472">Membrane</keyword>
<gene>
    <name evidence="2" type="primary">lptC</name>
    <name evidence="2" type="ORF">CINF_0552</name>
</gene>
<accession>A0A7H9CI91</accession>
<organism evidence="2 3">
    <name type="scientific">Candidatus Campylobacter infans</name>
    <dbReference type="NCBI Taxonomy" id="2561898"/>
    <lineage>
        <taxon>Bacteria</taxon>
        <taxon>Pseudomonadati</taxon>
        <taxon>Campylobacterota</taxon>
        <taxon>Epsilonproteobacteria</taxon>
        <taxon>Campylobacterales</taxon>
        <taxon>Campylobacteraceae</taxon>
        <taxon>Campylobacter</taxon>
    </lineage>
</organism>
<dbReference type="InterPro" id="IPR010664">
    <property type="entry name" value="LipoPS_assembly_LptC-rel"/>
</dbReference>
<dbReference type="Pfam" id="PF06835">
    <property type="entry name" value="LptC"/>
    <property type="match status" value="1"/>
</dbReference>
<evidence type="ECO:0000256" key="1">
    <source>
        <dbReference type="SAM" id="Phobius"/>
    </source>
</evidence>
<dbReference type="Proteomes" id="UP000509414">
    <property type="component" value="Chromosome"/>
</dbReference>
<reference evidence="2 3" key="1">
    <citation type="submission" date="2020-02" db="EMBL/GenBank/DDBJ databases">
        <title>Complete genome sequence of the novel Campylobacter species Candidatus Campylobacter infans.</title>
        <authorList>
            <person name="Duim B."/>
            <person name="Zomer A."/>
            <person name="van der Graaf L."/>
            <person name="Wagenaar J."/>
        </authorList>
    </citation>
    <scope>NUCLEOTIDE SEQUENCE [LARGE SCALE GENOMIC DNA]</scope>
    <source>
        <strain evidence="2 3">19S00001</strain>
    </source>
</reference>
<name>A0A7H9CI91_9BACT</name>
<protein>
    <submittedName>
        <fullName evidence="2">Lipooligosaccharide transport system, periplasmic component LptC</fullName>
    </submittedName>
</protein>
<dbReference type="KEGG" id="cinf:CINF_0552"/>
<keyword evidence="3" id="KW-1185">Reference proteome</keyword>
<dbReference type="EMBL" id="CP049075">
    <property type="protein sequence ID" value="QLI05075.1"/>
    <property type="molecule type" value="Genomic_DNA"/>
</dbReference>
<evidence type="ECO:0000313" key="2">
    <source>
        <dbReference type="EMBL" id="QLI05075.1"/>
    </source>
</evidence>